<accession>A0A101J912</accession>
<gene>
    <name evidence="1" type="ORF">ADL15_48845</name>
</gene>
<comment type="caution">
    <text evidence="1">The sequence shown here is derived from an EMBL/GenBank/DDBJ whole genome shotgun (WGS) entry which is preliminary data.</text>
</comment>
<reference evidence="1 2" key="1">
    <citation type="submission" date="2015-10" db="EMBL/GenBank/DDBJ databases">
        <authorList>
            <person name="Gilbert D.G."/>
        </authorList>
    </citation>
    <scope>NUCLEOTIDE SEQUENCE [LARGE SCALE GENOMIC DNA]</scope>
    <source>
        <strain evidence="1 2">NRRL B-16712</strain>
    </source>
</reference>
<dbReference type="AlphaFoldDB" id="A0A101J912"/>
<evidence type="ECO:0000313" key="1">
    <source>
        <dbReference type="EMBL" id="KUL22443.1"/>
    </source>
</evidence>
<dbReference type="RefSeq" id="WP_067707650.1">
    <property type="nucleotide sequence ID" value="NZ_LLZH01000342.1"/>
</dbReference>
<organism evidence="1 2">
    <name type="scientific">Actinoplanes awajinensis subsp. mycoplanecinus</name>
    <dbReference type="NCBI Taxonomy" id="135947"/>
    <lineage>
        <taxon>Bacteria</taxon>
        <taxon>Bacillati</taxon>
        <taxon>Actinomycetota</taxon>
        <taxon>Actinomycetes</taxon>
        <taxon>Micromonosporales</taxon>
        <taxon>Micromonosporaceae</taxon>
        <taxon>Actinoplanes</taxon>
    </lineage>
</organism>
<keyword evidence="2" id="KW-1185">Reference proteome</keyword>
<dbReference type="OrthoDB" id="4549023at2"/>
<sequence>MTFTIGDGYAAYHGPMGDGGLDCHAAFQIVIASRPLDVAVSPPDIALWSLDLPLPSLDLAGRSPEVAARSLDLTARRPDLTARFPSAEVTGESDHGIVEADRCQRWGESDLAHTEQSRWHPDAGS</sequence>
<dbReference type="EMBL" id="LLZH01000342">
    <property type="protein sequence ID" value="KUL22443.1"/>
    <property type="molecule type" value="Genomic_DNA"/>
</dbReference>
<dbReference type="Proteomes" id="UP000053244">
    <property type="component" value="Unassembled WGS sequence"/>
</dbReference>
<protein>
    <submittedName>
        <fullName evidence="1">Uncharacterized protein</fullName>
    </submittedName>
</protein>
<name>A0A101J912_9ACTN</name>
<proteinExistence type="predicted"/>
<evidence type="ECO:0000313" key="2">
    <source>
        <dbReference type="Proteomes" id="UP000053244"/>
    </source>
</evidence>